<feature type="region of interest" description="Disordered" evidence="5">
    <location>
        <begin position="292"/>
        <end position="313"/>
    </location>
</feature>
<comment type="subcellular location">
    <subcellularLocation>
        <location evidence="1">Membrane</location>
        <topology evidence="1">Single-pass membrane protein</topology>
    </subcellularLocation>
</comment>
<evidence type="ECO:0000256" key="1">
    <source>
        <dbReference type="ARBA" id="ARBA00004167"/>
    </source>
</evidence>
<dbReference type="GeneID" id="37143958"/>
<feature type="compositionally biased region" description="Low complexity" evidence="5">
    <location>
        <begin position="21"/>
        <end position="57"/>
    </location>
</feature>
<keyword evidence="4 6" id="KW-0472">Membrane</keyword>
<evidence type="ECO:0000256" key="4">
    <source>
        <dbReference type="ARBA" id="ARBA00023136"/>
    </source>
</evidence>
<dbReference type="InterPro" id="IPR051694">
    <property type="entry name" value="Immunoregulatory_rcpt-like"/>
</dbReference>
<feature type="compositionally biased region" description="Polar residues" evidence="5">
    <location>
        <begin position="175"/>
        <end position="184"/>
    </location>
</feature>
<accession>A0A319CH05</accession>
<feature type="region of interest" description="Disordered" evidence="5">
    <location>
        <begin position="150"/>
        <end position="275"/>
    </location>
</feature>
<name>A0A319CH05_9EURO</name>
<dbReference type="GO" id="GO:0016020">
    <property type="term" value="C:membrane"/>
    <property type="evidence" value="ECO:0007669"/>
    <property type="project" value="UniProtKB-SubCell"/>
</dbReference>
<feature type="compositionally biased region" description="Polar residues" evidence="5">
    <location>
        <begin position="246"/>
        <end position="256"/>
    </location>
</feature>
<keyword evidence="2 6" id="KW-0812">Transmembrane</keyword>
<dbReference type="PANTHER" id="PTHR15549:SF26">
    <property type="entry name" value="AXIAL BUDDING PATTERN PROTEIN 2-RELATED"/>
    <property type="match status" value="1"/>
</dbReference>
<evidence type="ECO:0000313" key="8">
    <source>
        <dbReference type="Proteomes" id="UP000248340"/>
    </source>
</evidence>
<feature type="compositionally biased region" description="Basic and acidic residues" evidence="5">
    <location>
        <begin position="304"/>
        <end position="313"/>
    </location>
</feature>
<dbReference type="AlphaFoldDB" id="A0A319CH05"/>
<dbReference type="Proteomes" id="UP000248340">
    <property type="component" value="Unassembled WGS sequence"/>
</dbReference>
<dbReference type="EMBL" id="KZ821691">
    <property type="protein sequence ID" value="PYH83101.1"/>
    <property type="molecule type" value="Genomic_DNA"/>
</dbReference>
<feature type="region of interest" description="Disordered" evidence="5">
    <location>
        <begin position="1"/>
        <end position="57"/>
    </location>
</feature>
<evidence type="ECO:0000256" key="5">
    <source>
        <dbReference type="SAM" id="MobiDB-lite"/>
    </source>
</evidence>
<feature type="compositionally biased region" description="Polar residues" evidence="5">
    <location>
        <begin position="193"/>
        <end position="228"/>
    </location>
</feature>
<keyword evidence="8" id="KW-1185">Reference proteome</keyword>
<evidence type="ECO:0000256" key="6">
    <source>
        <dbReference type="SAM" id="Phobius"/>
    </source>
</evidence>
<keyword evidence="3 6" id="KW-1133">Transmembrane helix</keyword>
<feature type="region of interest" description="Disordered" evidence="5">
    <location>
        <begin position="70"/>
        <end position="100"/>
    </location>
</feature>
<dbReference type="RefSeq" id="XP_025493301.1">
    <property type="nucleotide sequence ID" value="XM_025641216.1"/>
</dbReference>
<feature type="compositionally biased region" description="Low complexity" evidence="5">
    <location>
        <begin position="151"/>
        <end position="164"/>
    </location>
</feature>
<dbReference type="OrthoDB" id="4490807at2759"/>
<dbReference type="VEuPathDB" id="FungiDB:BO82DRAFT_45938"/>
<proteinExistence type="predicted"/>
<organism evidence="7 8">
    <name type="scientific">Aspergillus uvarum CBS 121591</name>
    <dbReference type="NCBI Taxonomy" id="1448315"/>
    <lineage>
        <taxon>Eukaryota</taxon>
        <taxon>Fungi</taxon>
        <taxon>Dikarya</taxon>
        <taxon>Ascomycota</taxon>
        <taxon>Pezizomycotina</taxon>
        <taxon>Eurotiomycetes</taxon>
        <taxon>Eurotiomycetidae</taxon>
        <taxon>Eurotiales</taxon>
        <taxon>Aspergillaceae</taxon>
        <taxon>Aspergillus</taxon>
        <taxon>Aspergillus subgen. Circumdati</taxon>
    </lineage>
</organism>
<feature type="transmembrane region" description="Helical" evidence="6">
    <location>
        <begin position="105"/>
        <end position="127"/>
    </location>
</feature>
<feature type="compositionally biased region" description="Low complexity" evidence="5">
    <location>
        <begin position="1"/>
        <end position="13"/>
    </location>
</feature>
<evidence type="ECO:0000256" key="2">
    <source>
        <dbReference type="ARBA" id="ARBA00022692"/>
    </source>
</evidence>
<sequence>MSGIDSGSQWSGGDSTGGSQDGSQGSREGNDSSGSSGSTSQAGGNASSESITASATTPTAADSFLTATQTTIPSPTASTTTSFTSTSSASSSSSSSSSNNNTRTLAIAIPVAVAGTAIIFGLLLFLLRRRRRRLRGHAIPSASQVDVVTVPRQPILPQPQQNLPRSPPPQATPWGFTNASTHNIPFTGPMPYDTSNHSSDHLATSQSRSLDAPASQHSLTPGINTTLEQPPPYSRHPERAEVDISPVTSTDVPSRQVSRRERPTSPFDHPLDDTISEISRYSRGPSLVHRASLDEISSVSSMGDDERRPAMRH</sequence>
<dbReference type="GO" id="GO:0071944">
    <property type="term" value="C:cell periphery"/>
    <property type="evidence" value="ECO:0007669"/>
    <property type="project" value="UniProtKB-ARBA"/>
</dbReference>
<gene>
    <name evidence="7" type="ORF">BO82DRAFT_45938</name>
</gene>
<reference evidence="7 8" key="1">
    <citation type="submission" date="2016-12" db="EMBL/GenBank/DDBJ databases">
        <title>The genomes of Aspergillus section Nigri reveals drivers in fungal speciation.</title>
        <authorList>
            <consortium name="DOE Joint Genome Institute"/>
            <person name="Vesth T.C."/>
            <person name="Nybo J."/>
            <person name="Theobald S."/>
            <person name="Brandl J."/>
            <person name="Frisvad J.C."/>
            <person name="Nielsen K.F."/>
            <person name="Lyhne E.K."/>
            <person name="Kogle M.E."/>
            <person name="Kuo A."/>
            <person name="Riley R."/>
            <person name="Clum A."/>
            <person name="Nolan M."/>
            <person name="Lipzen A."/>
            <person name="Salamov A."/>
            <person name="Henrissat B."/>
            <person name="Wiebenga A."/>
            <person name="De Vries R.P."/>
            <person name="Grigoriev I.V."/>
            <person name="Mortensen U.H."/>
            <person name="Andersen M.R."/>
            <person name="Baker S.E."/>
        </authorList>
    </citation>
    <scope>NUCLEOTIDE SEQUENCE [LARGE SCALE GENOMIC DNA]</scope>
    <source>
        <strain evidence="7 8">CBS 121591</strain>
    </source>
</reference>
<protein>
    <submittedName>
        <fullName evidence="7">Uncharacterized protein</fullName>
    </submittedName>
</protein>
<evidence type="ECO:0000256" key="3">
    <source>
        <dbReference type="ARBA" id="ARBA00022989"/>
    </source>
</evidence>
<evidence type="ECO:0000313" key="7">
    <source>
        <dbReference type="EMBL" id="PYH83101.1"/>
    </source>
</evidence>
<dbReference type="PANTHER" id="PTHR15549">
    <property type="entry name" value="PAIRED IMMUNOGLOBULIN-LIKE TYPE 2 RECEPTOR"/>
    <property type="match status" value="1"/>
</dbReference>